<dbReference type="Gene3D" id="3.30.300.90">
    <property type="entry name" value="BolA-like"/>
    <property type="match status" value="1"/>
</dbReference>
<dbReference type="InterPro" id="IPR036065">
    <property type="entry name" value="BolA-like_sf"/>
</dbReference>
<comment type="similarity">
    <text evidence="1">Belongs to the BolA/IbaG family.</text>
</comment>
<dbReference type="InterPro" id="IPR045115">
    <property type="entry name" value="BOL2"/>
</dbReference>
<dbReference type="GO" id="GO:0006879">
    <property type="term" value="P:intracellular iron ion homeostasis"/>
    <property type="evidence" value="ECO:0007669"/>
    <property type="project" value="InterPro"/>
</dbReference>
<sequence>MLTTEEIRSALVPLHPESLAVEDISGNCGTSFRIEISSKDFVGARLIERQRMVHKALGDMMEEIHALELKCSLPTAGN</sequence>
<dbReference type="SUPFAM" id="SSF82657">
    <property type="entry name" value="BolA-like"/>
    <property type="match status" value="1"/>
</dbReference>
<evidence type="ECO:0000256" key="1">
    <source>
        <dbReference type="RuleBase" id="RU003860"/>
    </source>
</evidence>
<organism evidence="2 3">
    <name type="scientific">Rhodosorus marinus</name>
    <dbReference type="NCBI Taxonomy" id="101924"/>
    <lineage>
        <taxon>Eukaryota</taxon>
        <taxon>Rhodophyta</taxon>
        <taxon>Stylonematophyceae</taxon>
        <taxon>Stylonematales</taxon>
        <taxon>Stylonemataceae</taxon>
        <taxon>Rhodosorus</taxon>
    </lineage>
</organism>
<dbReference type="PANTHER" id="PTHR12735">
    <property type="entry name" value="BOLA-LIKE PROTEIN-RELATED"/>
    <property type="match status" value="1"/>
</dbReference>
<protein>
    <recommendedName>
        <fullName evidence="4">BolA-like protein</fullName>
    </recommendedName>
</protein>
<name>A0AAV8UQS1_9RHOD</name>
<evidence type="ECO:0000313" key="3">
    <source>
        <dbReference type="Proteomes" id="UP001157974"/>
    </source>
</evidence>
<dbReference type="PIRSF" id="PIRSF003113">
    <property type="entry name" value="BolA"/>
    <property type="match status" value="1"/>
</dbReference>
<accession>A0AAV8UQS1</accession>
<dbReference type="GO" id="GO:0005829">
    <property type="term" value="C:cytosol"/>
    <property type="evidence" value="ECO:0007669"/>
    <property type="project" value="TreeGrafter"/>
</dbReference>
<gene>
    <name evidence="2" type="ORF">NDN08_001395</name>
</gene>
<evidence type="ECO:0008006" key="4">
    <source>
        <dbReference type="Google" id="ProtNLM"/>
    </source>
</evidence>
<keyword evidence="3" id="KW-1185">Reference proteome</keyword>
<dbReference type="InterPro" id="IPR002634">
    <property type="entry name" value="BolA"/>
</dbReference>
<dbReference type="AlphaFoldDB" id="A0AAV8UQS1"/>
<comment type="caution">
    <text evidence="2">The sequence shown here is derived from an EMBL/GenBank/DDBJ whole genome shotgun (WGS) entry which is preliminary data.</text>
</comment>
<dbReference type="EMBL" id="JAMWBK010000005">
    <property type="protein sequence ID" value="KAJ8904881.1"/>
    <property type="molecule type" value="Genomic_DNA"/>
</dbReference>
<dbReference type="GO" id="GO:0051604">
    <property type="term" value="P:protein maturation"/>
    <property type="evidence" value="ECO:0007669"/>
    <property type="project" value="InterPro"/>
</dbReference>
<dbReference type="Pfam" id="PF01722">
    <property type="entry name" value="BolA"/>
    <property type="match status" value="1"/>
</dbReference>
<dbReference type="GO" id="GO:0005634">
    <property type="term" value="C:nucleus"/>
    <property type="evidence" value="ECO:0007669"/>
    <property type="project" value="TreeGrafter"/>
</dbReference>
<evidence type="ECO:0000313" key="2">
    <source>
        <dbReference type="EMBL" id="KAJ8904881.1"/>
    </source>
</evidence>
<dbReference type="Proteomes" id="UP001157974">
    <property type="component" value="Unassembled WGS sequence"/>
</dbReference>
<reference evidence="2 3" key="1">
    <citation type="journal article" date="2023" name="Nat. Commun.">
        <title>Origin of minicircular mitochondrial genomes in red algae.</title>
        <authorList>
            <person name="Lee Y."/>
            <person name="Cho C.H."/>
            <person name="Lee Y.M."/>
            <person name="Park S.I."/>
            <person name="Yang J.H."/>
            <person name="West J.A."/>
            <person name="Bhattacharya D."/>
            <person name="Yoon H.S."/>
        </authorList>
    </citation>
    <scope>NUCLEOTIDE SEQUENCE [LARGE SCALE GENOMIC DNA]</scope>
    <source>
        <strain evidence="2 3">CCMP1338</strain>
        <tissue evidence="2">Whole cell</tissue>
    </source>
</reference>
<proteinExistence type="inferred from homology"/>
<dbReference type="GO" id="GO:0051537">
    <property type="term" value="F:2 iron, 2 sulfur cluster binding"/>
    <property type="evidence" value="ECO:0007669"/>
    <property type="project" value="InterPro"/>
</dbReference>
<dbReference type="PANTHER" id="PTHR12735:SF27">
    <property type="entry name" value="BOLA-LIKE PROTEIN 2"/>
    <property type="match status" value="1"/>
</dbReference>